<protein>
    <submittedName>
        <fullName evidence="1">Uncharacterized protein</fullName>
    </submittedName>
</protein>
<organism evidence="1 2">
    <name type="scientific">Triticum urartu</name>
    <name type="common">Red wild einkorn</name>
    <name type="synonym">Crithodium urartu</name>
    <dbReference type="NCBI Taxonomy" id="4572"/>
    <lineage>
        <taxon>Eukaryota</taxon>
        <taxon>Viridiplantae</taxon>
        <taxon>Streptophyta</taxon>
        <taxon>Embryophyta</taxon>
        <taxon>Tracheophyta</taxon>
        <taxon>Spermatophyta</taxon>
        <taxon>Magnoliopsida</taxon>
        <taxon>Liliopsida</taxon>
        <taxon>Poales</taxon>
        <taxon>Poaceae</taxon>
        <taxon>BOP clade</taxon>
        <taxon>Pooideae</taxon>
        <taxon>Triticodae</taxon>
        <taxon>Triticeae</taxon>
        <taxon>Triticinae</taxon>
        <taxon>Triticum</taxon>
    </lineage>
</organism>
<sequence>MHLPLTCIGDAPPPHLLLRLSHVAALLPPRRLLAFSSASPLPLTRILCITVEPKLVVLARSSWSLTSAGTAALFCSTTVATDAGTPRRHRPARRSVVLDTAIPNAAGAPSLLRVPRHLLLGRPRSRAPHARPTRCTVAKNCSLPRE</sequence>
<dbReference type="AlphaFoldDB" id="A0A8R7K1A7"/>
<reference evidence="1" key="2">
    <citation type="submission" date="2018-03" db="EMBL/GenBank/DDBJ databases">
        <title>The Triticum urartu genome reveals the dynamic nature of wheat genome evolution.</title>
        <authorList>
            <person name="Ling H."/>
            <person name="Ma B."/>
            <person name="Shi X."/>
            <person name="Liu H."/>
            <person name="Dong L."/>
            <person name="Sun H."/>
            <person name="Cao Y."/>
            <person name="Gao Q."/>
            <person name="Zheng S."/>
            <person name="Li Y."/>
            <person name="Yu Y."/>
            <person name="Du H."/>
            <person name="Qi M."/>
            <person name="Li Y."/>
            <person name="Yu H."/>
            <person name="Cui Y."/>
            <person name="Wang N."/>
            <person name="Chen C."/>
            <person name="Wu H."/>
            <person name="Zhao Y."/>
            <person name="Zhang J."/>
            <person name="Li Y."/>
            <person name="Zhou W."/>
            <person name="Zhang B."/>
            <person name="Hu W."/>
            <person name="Eijk M."/>
            <person name="Tang J."/>
            <person name="Witsenboer H."/>
            <person name="Zhao S."/>
            <person name="Li Z."/>
            <person name="Zhang A."/>
            <person name="Wang D."/>
            <person name="Liang C."/>
        </authorList>
    </citation>
    <scope>NUCLEOTIDE SEQUENCE [LARGE SCALE GENOMIC DNA]</scope>
    <source>
        <strain evidence="1">cv. G1812</strain>
    </source>
</reference>
<evidence type="ECO:0000313" key="2">
    <source>
        <dbReference type="Proteomes" id="UP000015106"/>
    </source>
</evidence>
<proteinExistence type="predicted"/>
<dbReference type="EnsemblPlants" id="TuG1812G0100002729.01.T01">
    <property type="protein sequence ID" value="TuG1812G0100002729.01.T01"/>
    <property type="gene ID" value="TuG1812G0100002729.01"/>
</dbReference>
<keyword evidence="2" id="KW-1185">Reference proteome</keyword>
<reference evidence="1" key="3">
    <citation type="submission" date="2022-06" db="UniProtKB">
        <authorList>
            <consortium name="EnsemblPlants"/>
        </authorList>
    </citation>
    <scope>IDENTIFICATION</scope>
</reference>
<dbReference type="Proteomes" id="UP000015106">
    <property type="component" value="Chromosome 1"/>
</dbReference>
<evidence type="ECO:0000313" key="1">
    <source>
        <dbReference type="EnsemblPlants" id="TuG1812G0100002729.01.T01"/>
    </source>
</evidence>
<reference evidence="2" key="1">
    <citation type="journal article" date="2013" name="Nature">
        <title>Draft genome of the wheat A-genome progenitor Triticum urartu.</title>
        <authorList>
            <person name="Ling H.Q."/>
            <person name="Zhao S."/>
            <person name="Liu D."/>
            <person name="Wang J."/>
            <person name="Sun H."/>
            <person name="Zhang C."/>
            <person name="Fan H."/>
            <person name="Li D."/>
            <person name="Dong L."/>
            <person name="Tao Y."/>
            <person name="Gao C."/>
            <person name="Wu H."/>
            <person name="Li Y."/>
            <person name="Cui Y."/>
            <person name="Guo X."/>
            <person name="Zheng S."/>
            <person name="Wang B."/>
            <person name="Yu K."/>
            <person name="Liang Q."/>
            <person name="Yang W."/>
            <person name="Lou X."/>
            <person name="Chen J."/>
            <person name="Feng M."/>
            <person name="Jian J."/>
            <person name="Zhang X."/>
            <person name="Luo G."/>
            <person name="Jiang Y."/>
            <person name="Liu J."/>
            <person name="Wang Z."/>
            <person name="Sha Y."/>
            <person name="Zhang B."/>
            <person name="Wu H."/>
            <person name="Tang D."/>
            <person name="Shen Q."/>
            <person name="Xue P."/>
            <person name="Zou S."/>
            <person name="Wang X."/>
            <person name="Liu X."/>
            <person name="Wang F."/>
            <person name="Yang Y."/>
            <person name="An X."/>
            <person name="Dong Z."/>
            <person name="Zhang K."/>
            <person name="Zhang X."/>
            <person name="Luo M.C."/>
            <person name="Dvorak J."/>
            <person name="Tong Y."/>
            <person name="Wang J."/>
            <person name="Yang H."/>
            <person name="Li Z."/>
            <person name="Wang D."/>
            <person name="Zhang A."/>
            <person name="Wang J."/>
        </authorList>
    </citation>
    <scope>NUCLEOTIDE SEQUENCE</scope>
    <source>
        <strain evidence="2">cv. G1812</strain>
    </source>
</reference>
<name>A0A8R7K1A7_TRIUA</name>
<dbReference type="Gramene" id="TuG1812G0100002729.01.T01">
    <property type="protein sequence ID" value="TuG1812G0100002729.01.T01"/>
    <property type="gene ID" value="TuG1812G0100002729.01"/>
</dbReference>
<accession>A0A8R7K1A7</accession>